<accession>A0ABS6NAG0</accession>
<comment type="caution">
    <text evidence="2">The sequence shown here is derived from an EMBL/GenBank/DDBJ whole genome shotgun (WGS) entry which is preliminary data.</text>
</comment>
<dbReference type="Proteomes" id="UP001166293">
    <property type="component" value="Unassembled WGS sequence"/>
</dbReference>
<keyword evidence="3" id="KW-1185">Reference proteome</keyword>
<evidence type="ECO:0000256" key="1">
    <source>
        <dbReference type="SAM" id="MobiDB-lite"/>
    </source>
</evidence>
<proteinExistence type="predicted"/>
<sequence>MTDSPPSIANLRKSLSEAAQLCRDASGILAHVQTCLERSVEDGVQTPFQTGAKVSSAAAEHRRAHRPGRPAKIDADPELRAFILARIDHLTFPQLEDAVAEVFPDARRVRKTAINDWWNRHRRRAKPNSHPG</sequence>
<gene>
    <name evidence="2" type="ORF">KUH32_14615</name>
</gene>
<dbReference type="RefSeq" id="WP_217779335.1">
    <property type="nucleotide sequence ID" value="NZ_JAHRWL010000002.1"/>
</dbReference>
<feature type="region of interest" description="Disordered" evidence="1">
    <location>
        <begin position="47"/>
        <end position="72"/>
    </location>
</feature>
<organism evidence="2 3">
    <name type="scientific">Thalassococcus arenae</name>
    <dbReference type="NCBI Taxonomy" id="2851652"/>
    <lineage>
        <taxon>Bacteria</taxon>
        <taxon>Pseudomonadati</taxon>
        <taxon>Pseudomonadota</taxon>
        <taxon>Alphaproteobacteria</taxon>
        <taxon>Rhodobacterales</taxon>
        <taxon>Roseobacteraceae</taxon>
        <taxon>Thalassococcus</taxon>
    </lineage>
</organism>
<evidence type="ECO:0000313" key="2">
    <source>
        <dbReference type="EMBL" id="MBV2360995.1"/>
    </source>
</evidence>
<dbReference type="EMBL" id="JAHRWL010000002">
    <property type="protein sequence ID" value="MBV2360995.1"/>
    <property type="molecule type" value="Genomic_DNA"/>
</dbReference>
<evidence type="ECO:0000313" key="3">
    <source>
        <dbReference type="Proteomes" id="UP001166293"/>
    </source>
</evidence>
<protein>
    <recommendedName>
        <fullName evidence="4">Transposase</fullName>
    </recommendedName>
</protein>
<evidence type="ECO:0008006" key="4">
    <source>
        <dbReference type="Google" id="ProtNLM"/>
    </source>
</evidence>
<name>A0ABS6NAG0_9RHOB</name>
<reference evidence="2" key="1">
    <citation type="submission" date="2021-06" db="EMBL/GenBank/DDBJ databases">
        <title>Thalassococcus sp. CAU 1522 isolated from sea sand, Republic of Korea.</title>
        <authorList>
            <person name="Kim W."/>
        </authorList>
    </citation>
    <scope>NUCLEOTIDE SEQUENCE</scope>
    <source>
        <strain evidence="2">CAU 1522</strain>
    </source>
</reference>